<dbReference type="InterPro" id="IPR041698">
    <property type="entry name" value="Methyltransf_25"/>
</dbReference>
<dbReference type="Gene3D" id="3.40.50.150">
    <property type="entry name" value="Vaccinia Virus protein VP39"/>
    <property type="match status" value="1"/>
</dbReference>
<dbReference type="RefSeq" id="WP_143951397.1">
    <property type="nucleotide sequence ID" value="NZ_BAABMB010000002.1"/>
</dbReference>
<protein>
    <submittedName>
        <fullName evidence="3">Methyltransferase domain-containing protein</fullName>
    </submittedName>
</protein>
<evidence type="ECO:0000259" key="2">
    <source>
        <dbReference type="Pfam" id="PF13649"/>
    </source>
</evidence>
<sequence>MNAPDLANQQIAKDYDDRPYTSNAFFYAAPGHIRATAWLYGVDTVPLKQARVLELGCAAGGNLLPFATLHPEATVVGVDLSSVQVEQGRQVIADLGIRNLTLHAMSLTDITPDFGQFDYIIAHGVFSWVPPEVREAMLRICRENLSPQGVAYISYNTYPGWKAGDIVRDAMMLHSHGAQTIEERLERAKTILTLLSDGLAAANPLAPSLRGAVQQLRRHSDYYIAHEYLETFNAPCYFVEFAAAADQAGLAYIGDAEGQTELGATYGNNVQLNHSLIAMGQPKAMRQQYLDFAVGRNFRKSLLTHAERANDIATSPELARLRDLRIAAGFRSVDAPAASPAGMQHYQSNRGRSLATREAPVVAVVEALSSAWPACLSRDELAAATLGKSGAEGDAHDETIGKAVETLYRLGMLYLSRDGGAADAAAAEHPQLVTGLAYLKTRGADPGFGVGPYTYWHDVPDLSLKPAEMFVLEQLDGKRSLTQVRTALRDALSAGQVPGSDGKMLTGQRNLDGTAQQIVQKLVELLRRQGVMLG</sequence>
<dbReference type="Proteomes" id="UP000318405">
    <property type="component" value="Unassembled WGS sequence"/>
</dbReference>
<organism evidence="3 4">
    <name type="scientific">Verticiella sediminum</name>
    <dbReference type="NCBI Taxonomy" id="1247510"/>
    <lineage>
        <taxon>Bacteria</taxon>
        <taxon>Pseudomonadati</taxon>
        <taxon>Pseudomonadota</taxon>
        <taxon>Betaproteobacteria</taxon>
        <taxon>Burkholderiales</taxon>
        <taxon>Alcaligenaceae</taxon>
        <taxon>Verticiella</taxon>
    </lineage>
</organism>
<dbReference type="AlphaFoldDB" id="A0A556A6K9"/>
<dbReference type="GO" id="GO:0032259">
    <property type="term" value="P:methylation"/>
    <property type="evidence" value="ECO:0007669"/>
    <property type="project" value="UniProtKB-KW"/>
</dbReference>
<dbReference type="GO" id="GO:0008168">
    <property type="term" value="F:methyltransferase activity"/>
    <property type="evidence" value="ECO:0007669"/>
    <property type="project" value="UniProtKB-KW"/>
</dbReference>
<accession>A0A556A6K9</accession>
<evidence type="ECO:0000313" key="4">
    <source>
        <dbReference type="Proteomes" id="UP000318405"/>
    </source>
</evidence>
<dbReference type="InterPro" id="IPR029063">
    <property type="entry name" value="SAM-dependent_MTases_sf"/>
</dbReference>
<dbReference type="CDD" id="cd02440">
    <property type="entry name" value="AdoMet_MTases"/>
    <property type="match status" value="1"/>
</dbReference>
<keyword evidence="3" id="KW-0489">Methyltransferase</keyword>
<keyword evidence="4" id="KW-1185">Reference proteome</keyword>
<dbReference type="SUPFAM" id="SSF53335">
    <property type="entry name" value="S-adenosyl-L-methionine-dependent methyltransferases"/>
    <property type="match status" value="1"/>
</dbReference>
<reference evidence="3 4" key="1">
    <citation type="submission" date="2019-07" db="EMBL/GenBank/DDBJ databases">
        <title>Qingshengfaniella alkalisoli gen. nov., sp. nov., isolated from saline soil.</title>
        <authorList>
            <person name="Xu L."/>
            <person name="Huang X.-X."/>
            <person name="Sun J.-Q."/>
        </authorList>
    </citation>
    <scope>NUCLEOTIDE SEQUENCE [LARGE SCALE GENOMIC DNA]</scope>
    <source>
        <strain evidence="3 4">DSM 27279</strain>
    </source>
</reference>
<dbReference type="PANTHER" id="PTHR43667">
    <property type="entry name" value="CYCLOPROPANE-FATTY-ACYL-PHOSPHOLIPID SYNTHASE"/>
    <property type="match status" value="1"/>
</dbReference>
<dbReference type="EMBL" id="VLTJ01000044">
    <property type="protein sequence ID" value="TSH88526.1"/>
    <property type="molecule type" value="Genomic_DNA"/>
</dbReference>
<dbReference type="Pfam" id="PF10119">
    <property type="entry name" value="MethyTransf_Reg"/>
    <property type="match status" value="1"/>
</dbReference>
<keyword evidence="3" id="KW-0808">Transferase</keyword>
<dbReference type="InterPro" id="IPR018773">
    <property type="entry name" value="MeTrfase_reg_dom_prd"/>
</dbReference>
<feature type="domain" description="Methyltransferase" evidence="2">
    <location>
        <begin position="52"/>
        <end position="149"/>
    </location>
</feature>
<dbReference type="OrthoDB" id="101857at2"/>
<evidence type="ECO:0000313" key="3">
    <source>
        <dbReference type="EMBL" id="TSH88526.1"/>
    </source>
</evidence>
<feature type="domain" description="Methyltransferase regulatory" evidence="1">
    <location>
        <begin position="221"/>
        <end position="305"/>
    </location>
</feature>
<evidence type="ECO:0000259" key="1">
    <source>
        <dbReference type="Pfam" id="PF10119"/>
    </source>
</evidence>
<dbReference type="InterPro" id="IPR050723">
    <property type="entry name" value="CFA/CMAS"/>
</dbReference>
<comment type="caution">
    <text evidence="3">The sequence shown here is derived from an EMBL/GenBank/DDBJ whole genome shotgun (WGS) entry which is preliminary data.</text>
</comment>
<proteinExistence type="predicted"/>
<gene>
    <name evidence="3" type="ORF">FOZ76_27020</name>
</gene>
<dbReference type="Pfam" id="PF13649">
    <property type="entry name" value="Methyltransf_25"/>
    <property type="match status" value="1"/>
</dbReference>
<dbReference type="PANTHER" id="PTHR43667:SF2">
    <property type="entry name" value="FATTY ACID C-METHYL TRANSFERASE"/>
    <property type="match status" value="1"/>
</dbReference>
<name>A0A556A6K9_9BURK</name>